<dbReference type="SMART" id="SM00354">
    <property type="entry name" value="HTH_LACI"/>
    <property type="match status" value="1"/>
</dbReference>
<dbReference type="Pfam" id="PF00356">
    <property type="entry name" value="LacI"/>
    <property type="match status" value="1"/>
</dbReference>
<proteinExistence type="predicted"/>
<evidence type="ECO:0000256" key="1">
    <source>
        <dbReference type="ARBA" id="ARBA00023015"/>
    </source>
</evidence>
<dbReference type="KEGG" id="mpul:BLA55_01755"/>
<dbReference type="InterPro" id="IPR010982">
    <property type="entry name" value="Lambda_DNA-bd_dom_sf"/>
</dbReference>
<sequence>MKTISYKDISKMANVSISTVSRYYNNGYVSKRTKEKIEKVVQQFEYYPNHGARLIRGRDNSIFIIVPEWPQGLYMAIANGIVQSAKIHNKKVNTTFTEVSTKEYIETVRYVLSWRPTSLVLFVPEYDEQLFSYLRTIEDTSIVVFGHEVEGLNWIKVDETHAFYNLTNVFHSTITDNQKMMLVVDKKLNKVQIEDRKQGFINACNDLGIEYEIYELAGKSKSSIAELNKYTRKQKISNVVCSTHEVFISLNVLGDKSLRLTDFGYQSVYDYIRTYKAKIFVDYPSIGVEIENMIWVHNVDYVLKSKLIKTRIIS</sequence>
<dbReference type="PANTHER" id="PTHR30146">
    <property type="entry name" value="LACI-RELATED TRANSCRIPTIONAL REPRESSOR"/>
    <property type="match status" value="1"/>
</dbReference>
<dbReference type="InterPro" id="IPR028082">
    <property type="entry name" value="Peripla_BP_I"/>
</dbReference>
<dbReference type="SUPFAM" id="SSF47413">
    <property type="entry name" value="lambda repressor-like DNA-binding domains"/>
    <property type="match status" value="1"/>
</dbReference>
<reference evidence="6" key="1">
    <citation type="submission" date="2016-10" db="EMBL/GenBank/DDBJ databases">
        <authorList>
            <person name="Beylefeld A."/>
            <person name="Abolnik C."/>
        </authorList>
    </citation>
    <scope>NUCLEOTIDE SEQUENCE [LARGE SCALE GENOMIC DNA]</scope>
    <source>
        <strain evidence="6">B359_6</strain>
    </source>
</reference>
<dbReference type="GO" id="GO:0003700">
    <property type="term" value="F:DNA-binding transcription factor activity"/>
    <property type="evidence" value="ECO:0007669"/>
    <property type="project" value="TreeGrafter"/>
</dbReference>
<dbReference type="Gene3D" id="3.40.50.2300">
    <property type="match status" value="2"/>
</dbReference>
<evidence type="ECO:0000259" key="4">
    <source>
        <dbReference type="PROSITE" id="PS50932"/>
    </source>
</evidence>
<dbReference type="InterPro" id="IPR000843">
    <property type="entry name" value="HTH_LacI"/>
</dbReference>
<dbReference type="STRING" id="48003.BLA55_01755"/>
<dbReference type="Proteomes" id="UP000184322">
    <property type="component" value="Chromosome"/>
</dbReference>
<dbReference type="Gene3D" id="1.10.260.40">
    <property type="entry name" value="lambda repressor-like DNA-binding domains"/>
    <property type="match status" value="1"/>
</dbReference>
<dbReference type="AlphaFoldDB" id="A0A1L4FS06"/>
<dbReference type="PROSITE" id="PS50932">
    <property type="entry name" value="HTH_LACI_2"/>
    <property type="match status" value="1"/>
</dbReference>
<dbReference type="PANTHER" id="PTHR30146:SF154">
    <property type="entry name" value="TRANSCRIPTION REGULATOR, MEMBER OF GALR FAMILY"/>
    <property type="match status" value="1"/>
</dbReference>
<gene>
    <name evidence="5" type="ORF">BLA55_01755</name>
</gene>
<dbReference type="RefSeq" id="WP_073372397.1">
    <property type="nucleotide sequence ID" value="NZ_CP017813.1"/>
</dbReference>
<keyword evidence="1" id="KW-0805">Transcription regulation</keyword>
<protein>
    <submittedName>
        <fullName evidence="5">LacI family transcriptional regulator</fullName>
    </submittedName>
</protein>
<dbReference type="CDD" id="cd01392">
    <property type="entry name" value="HTH_LacI"/>
    <property type="match status" value="1"/>
</dbReference>
<keyword evidence="3" id="KW-0804">Transcription</keyword>
<dbReference type="OrthoDB" id="9775433at2"/>
<evidence type="ECO:0000256" key="2">
    <source>
        <dbReference type="ARBA" id="ARBA00023125"/>
    </source>
</evidence>
<dbReference type="SUPFAM" id="SSF53822">
    <property type="entry name" value="Periplasmic binding protein-like I"/>
    <property type="match status" value="1"/>
</dbReference>
<evidence type="ECO:0000256" key="3">
    <source>
        <dbReference type="ARBA" id="ARBA00023163"/>
    </source>
</evidence>
<accession>A0A1L4FS06</accession>
<evidence type="ECO:0000313" key="6">
    <source>
        <dbReference type="Proteomes" id="UP000184322"/>
    </source>
</evidence>
<evidence type="ECO:0000313" key="5">
    <source>
        <dbReference type="EMBL" id="APJ38393.1"/>
    </source>
</evidence>
<dbReference type="GO" id="GO:0000976">
    <property type="term" value="F:transcription cis-regulatory region binding"/>
    <property type="evidence" value="ECO:0007669"/>
    <property type="project" value="TreeGrafter"/>
</dbReference>
<organism evidence="5 6">
    <name type="scientific">Mycoplasmopsis pullorum</name>
    <dbReference type="NCBI Taxonomy" id="48003"/>
    <lineage>
        <taxon>Bacteria</taxon>
        <taxon>Bacillati</taxon>
        <taxon>Mycoplasmatota</taxon>
        <taxon>Mycoplasmoidales</taxon>
        <taxon>Metamycoplasmataceae</taxon>
        <taxon>Mycoplasmopsis</taxon>
    </lineage>
</organism>
<keyword evidence="2" id="KW-0238">DNA-binding</keyword>
<name>A0A1L4FS06_9BACT</name>
<feature type="domain" description="HTH lacI-type" evidence="4">
    <location>
        <begin position="4"/>
        <end position="57"/>
    </location>
</feature>
<keyword evidence="6" id="KW-1185">Reference proteome</keyword>
<dbReference type="EMBL" id="CP017813">
    <property type="protein sequence ID" value="APJ38393.1"/>
    <property type="molecule type" value="Genomic_DNA"/>
</dbReference>